<dbReference type="Proteomes" id="UP000323221">
    <property type="component" value="Unassembled WGS sequence"/>
</dbReference>
<accession>A0A5M8Q8X4</accession>
<evidence type="ECO:0000259" key="2">
    <source>
        <dbReference type="Pfam" id="PF21531"/>
    </source>
</evidence>
<dbReference type="InterPro" id="IPR048576">
    <property type="entry name" value="Rv2175c_wHTH"/>
</dbReference>
<keyword evidence="4" id="KW-1185">Reference proteome</keyword>
<proteinExistence type="predicted"/>
<dbReference type="Pfam" id="PF18367">
    <property type="entry name" value="Rv2175c_C"/>
    <property type="match status" value="1"/>
</dbReference>
<reference evidence="3 4" key="1">
    <citation type="submission" date="2019-08" db="EMBL/GenBank/DDBJ databases">
        <title>Agrococcus lahaulensis sp. nov., isolated from a cold desert of the Indian Himalayas.</title>
        <authorList>
            <person name="Qu J.H."/>
        </authorList>
    </citation>
    <scope>NUCLEOTIDE SEQUENCE [LARGE SCALE GENOMIC DNA]</scope>
    <source>
        <strain evidence="3 4">NS18</strain>
    </source>
</reference>
<dbReference type="OrthoDB" id="3784042at2"/>
<evidence type="ECO:0000313" key="3">
    <source>
        <dbReference type="EMBL" id="KAA6431316.1"/>
    </source>
</evidence>
<evidence type="ECO:0000259" key="1">
    <source>
        <dbReference type="Pfam" id="PF18367"/>
    </source>
</evidence>
<comment type="caution">
    <text evidence="3">The sequence shown here is derived from an EMBL/GenBank/DDBJ whole genome shotgun (WGS) entry which is preliminary data.</text>
</comment>
<dbReference type="EMBL" id="VOIR01000016">
    <property type="protein sequence ID" value="KAA6431316.1"/>
    <property type="molecule type" value="Genomic_DNA"/>
</dbReference>
<sequence>MGAVTQDTTWLSVPDLVTLLGQPVGRIHRLIEEHRLPATRRNGRLEVPAAAIRDGEPLPELRGTLLVLLDQGMTDDEAIDWLLAEDDSLGTAPIEAMRAGAKSAVRRAAQLLG</sequence>
<protein>
    <submittedName>
        <fullName evidence="3">Helix-turn-helix domain-containing protein</fullName>
    </submittedName>
</protein>
<evidence type="ECO:0000313" key="4">
    <source>
        <dbReference type="Proteomes" id="UP000323221"/>
    </source>
</evidence>
<gene>
    <name evidence="3" type="ORF">FQ330_11175</name>
</gene>
<feature type="domain" description="Rv2175c C-terminal" evidence="1">
    <location>
        <begin position="60"/>
        <end position="112"/>
    </location>
</feature>
<dbReference type="GO" id="GO:0003677">
    <property type="term" value="F:DNA binding"/>
    <property type="evidence" value="ECO:0007669"/>
    <property type="project" value="InterPro"/>
</dbReference>
<feature type="domain" description="DNA-binding protein Rv2175c wHTH" evidence="2">
    <location>
        <begin position="5"/>
        <end position="50"/>
    </location>
</feature>
<dbReference type="Pfam" id="PF21531">
    <property type="entry name" value="Rv2175c_wHTH"/>
    <property type="match status" value="1"/>
</dbReference>
<name>A0A5M8Q8X4_9MICO</name>
<dbReference type="InterPro" id="IPR041098">
    <property type="entry name" value="Rv2175c_C"/>
</dbReference>
<dbReference type="AlphaFoldDB" id="A0A5M8Q8X4"/>
<organism evidence="3 4">
    <name type="scientific">Agrococcus sediminis</name>
    <dbReference type="NCBI Taxonomy" id="2599924"/>
    <lineage>
        <taxon>Bacteria</taxon>
        <taxon>Bacillati</taxon>
        <taxon>Actinomycetota</taxon>
        <taxon>Actinomycetes</taxon>
        <taxon>Micrococcales</taxon>
        <taxon>Microbacteriaceae</taxon>
        <taxon>Agrococcus</taxon>
    </lineage>
</organism>